<dbReference type="PANTHER" id="PTHR11014">
    <property type="entry name" value="PEPTIDASE M20 FAMILY MEMBER"/>
    <property type="match status" value="1"/>
</dbReference>
<dbReference type="PANTHER" id="PTHR11014:SF63">
    <property type="entry name" value="METALLOPEPTIDASE, PUTATIVE (AFU_ORTHOLOGUE AFUA_6G09600)-RELATED"/>
    <property type="match status" value="1"/>
</dbReference>
<gene>
    <name evidence="1" type="ORF">Prum_049230</name>
</gene>
<accession>A0A6V8L8Z2</accession>
<dbReference type="SUPFAM" id="SSF53187">
    <property type="entry name" value="Zn-dependent exopeptidases"/>
    <property type="match status" value="1"/>
</dbReference>
<dbReference type="InterPro" id="IPR017439">
    <property type="entry name" value="Amidohydrolase"/>
</dbReference>
<dbReference type="InterPro" id="IPR002933">
    <property type="entry name" value="Peptidase_M20"/>
</dbReference>
<reference evidence="1 2" key="1">
    <citation type="submission" date="2020-03" db="EMBL/GenBank/DDBJ databases">
        <title>Whole genome shotgun sequence of Phytohabitans rumicis NBRC 108638.</title>
        <authorList>
            <person name="Komaki H."/>
            <person name="Tamura T."/>
        </authorList>
    </citation>
    <scope>NUCLEOTIDE SEQUENCE [LARGE SCALE GENOMIC DNA]</scope>
    <source>
        <strain evidence="1 2">NBRC 108638</strain>
    </source>
</reference>
<sequence>MVAGTGAKAEVVYTRGVPPVINDRMASAIIAGAAGAALGPDRVVEAEISMGGEDFAFYLDQVPGAMIRLGTGIPGSDVKLDIHQSGFDVDERCIGYGVRVMVHTVLAALSAPLL</sequence>
<dbReference type="Gene3D" id="3.40.630.10">
    <property type="entry name" value="Zn peptidases"/>
    <property type="match status" value="1"/>
</dbReference>
<comment type="caution">
    <text evidence="1">The sequence shown here is derived from an EMBL/GenBank/DDBJ whole genome shotgun (WGS) entry which is preliminary data.</text>
</comment>
<evidence type="ECO:0000313" key="2">
    <source>
        <dbReference type="Proteomes" id="UP000482960"/>
    </source>
</evidence>
<name>A0A6V8L8Z2_9ACTN</name>
<evidence type="ECO:0008006" key="3">
    <source>
        <dbReference type="Google" id="ProtNLM"/>
    </source>
</evidence>
<keyword evidence="2" id="KW-1185">Reference proteome</keyword>
<dbReference type="EMBL" id="BLPG01000001">
    <property type="protein sequence ID" value="GFJ91281.1"/>
    <property type="molecule type" value="Genomic_DNA"/>
</dbReference>
<protein>
    <recommendedName>
        <fullName evidence="3">Peptidase M20 dimerisation domain-containing protein</fullName>
    </recommendedName>
</protein>
<dbReference type="Proteomes" id="UP000482960">
    <property type="component" value="Unassembled WGS sequence"/>
</dbReference>
<dbReference type="Pfam" id="PF01546">
    <property type="entry name" value="Peptidase_M20"/>
    <property type="match status" value="1"/>
</dbReference>
<dbReference type="AlphaFoldDB" id="A0A6V8L8Z2"/>
<reference evidence="1 2" key="2">
    <citation type="submission" date="2020-03" db="EMBL/GenBank/DDBJ databases">
        <authorList>
            <person name="Ichikawa N."/>
            <person name="Kimura A."/>
            <person name="Kitahashi Y."/>
            <person name="Uohara A."/>
        </authorList>
    </citation>
    <scope>NUCLEOTIDE SEQUENCE [LARGE SCALE GENOMIC DNA]</scope>
    <source>
        <strain evidence="1 2">NBRC 108638</strain>
    </source>
</reference>
<organism evidence="1 2">
    <name type="scientific">Phytohabitans rumicis</name>
    <dbReference type="NCBI Taxonomy" id="1076125"/>
    <lineage>
        <taxon>Bacteria</taxon>
        <taxon>Bacillati</taxon>
        <taxon>Actinomycetota</taxon>
        <taxon>Actinomycetes</taxon>
        <taxon>Micromonosporales</taxon>
        <taxon>Micromonosporaceae</taxon>
    </lineage>
</organism>
<dbReference type="GO" id="GO:0016787">
    <property type="term" value="F:hydrolase activity"/>
    <property type="evidence" value="ECO:0007669"/>
    <property type="project" value="InterPro"/>
</dbReference>
<evidence type="ECO:0000313" key="1">
    <source>
        <dbReference type="EMBL" id="GFJ91281.1"/>
    </source>
</evidence>
<proteinExistence type="predicted"/>